<proteinExistence type="inferred from homology"/>
<name>A0AAE1LGE3_9NEOP</name>
<keyword evidence="4" id="KW-0540">Nuclease</keyword>
<dbReference type="GO" id="GO:0016787">
    <property type="term" value="F:hydrolase activity"/>
    <property type="evidence" value="ECO:0007669"/>
    <property type="project" value="UniProtKB-KW"/>
</dbReference>
<keyword evidence="8" id="KW-1133">Transmembrane helix</keyword>
<reference evidence="11" key="1">
    <citation type="submission" date="2021-07" db="EMBL/GenBank/DDBJ databases">
        <authorList>
            <person name="Catto M.A."/>
            <person name="Jacobson A."/>
            <person name="Kennedy G."/>
            <person name="Labadie P."/>
            <person name="Hunt B.G."/>
            <person name="Srinivasan R."/>
        </authorList>
    </citation>
    <scope>NUCLEOTIDE SEQUENCE</scope>
    <source>
        <strain evidence="11">PL_HMW_Pooled</strain>
        <tissue evidence="11">Head</tissue>
    </source>
</reference>
<dbReference type="PANTHER" id="PTHR22930">
    <property type="match status" value="1"/>
</dbReference>
<evidence type="ECO:0000256" key="3">
    <source>
        <dbReference type="ARBA" id="ARBA00006958"/>
    </source>
</evidence>
<comment type="caution">
    <text evidence="11">The sequence shown here is derived from an EMBL/GenBank/DDBJ whole genome shotgun (WGS) entry which is preliminary data.</text>
</comment>
<accession>A0AAE1LGE3</accession>
<feature type="signal peptide" evidence="9">
    <location>
        <begin position="1"/>
        <end position="18"/>
    </location>
</feature>
<organism evidence="11 12">
    <name type="scientific">Frankliniella fusca</name>
    <dbReference type="NCBI Taxonomy" id="407009"/>
    <lineage>
        <taxon>Eukaryota</taxon>
        <taxon>Metazoa</taxon>
        <taxon>Ecdysozoa</taxon>
        <taxon>Arthropoda</taxon>
        <taxon>Hexapoda</taxon>
        <taxon>Insecta</taxon>
        <taxon>Pterygota</taxon>
        <taxon>Neoptera</taxon>
        <taxon>Paraneoptera</taxon>
        <taxon>Thysanoptera</taxon>
        <taxon>Terebrantia</taxon>
        <taxon>Thripoidea</taxon>
        <taxon>Thripidae</taxon>
        <taxon>Frankliniella</taxon>
    </lineage>
</organism>
<evidence type="ECO:0000313" key="12">
    <source>
        <dbReference type="Proteomes" id="UP001219518"/>
    </source>
</evidence>
<evidence type="ECO:0000313" key="11">
    <source>
        <dbReference type="EMBL" id="KAK3918410.1"/>
    </source>
</evidence>
<gene>
    <name evidence="11" type="ORF">KUF71_000982</name>
</gene>
<dbReference type="InterPro" id="IPR045249">
    <property type="entry name" value="HARBI1-like"/>
</dbReference>
<protein>
    <submittedName>
        <fullName evidence="11">Nuclease</fullName>
    </submittedName>
</protein>
<feature type="domain" description="DDE Tnp4" evidence="10">
    <location>
        <begin position="107"/>
        <end position="271"/>
    </location>
</feature>
<keyword evidence="8" id="KW-0472">Membrane</keyword>
<evidence type="ECO:0000256" key="1">
    <source>
        <dbReference type="ARBA" id="ARBA00001968"/>
    </source>
</evidence>
<keyword evidence="8" id="KW-0812">Transmembrane</keyword>
<comment type="subcellular location">
    <subcellularLocation>
        <location evidence="2">Nucleus</location>
    </subcellularLocation>
</comment>
<comment type="similarity">
    <text evidence="3">Belongs to the HARBI1 family.</text>
</comment>
<keyword evidence="9" id="KW-0732">Signal</keyword>
<feature type="chain" id="PRO_5042029007" evidence="9">
    <location>
        <begin position="19"/>
        <end position="325"/>
    </location>
</feature>
<dbReference type="GO" id="GO:0046872">
    <property type="term" value="F:metal ion binding"/>
    <property type="evidence" value="ECO:0007669"/>
    <property type="project" value="UniProtKB-KW"/>
</dbReference>
<evidence type="ECO:0000256" key="2">
    <source>
        <dbReference type="ARBA" id="ARBA00004123"/>
    </source>
</evidence>
<dbReference type="Proteomes" id="UP001219518">
    <property type="component" value="Unassembled WGS sequence"/>
</dbReference>
<keyword evidence="7" id="KW-0539">Nucleus</keyword>
<evidence type="ECO:0000259" key="10">
    <source>
        <dbReference type="Pfam" id="PF13359"/>
    </source>
</evidence>
<feature type="transmembrane region" description="Helical" evidence="8">
    <location>
        <begin position="205"/>
        <end position="223"/>
    </location>
</feature>
<sequence length="325" mass="37283">ICLMFCFIVLLASDSVHYIPNFPVSVVNHSLSLSLYANGSYQRMIGKSIDCSVSQTSVSRFVREITDALNHPDVLTNFIKFPLTAEERAPIIARDERLGMPRVLGFIDGTLIRLTQLPHDVERQAFFCRKGYLALNCQVICDSDLNIMNVDARWPGSANDRFIWNASAARAVDEQAYWEDRCWLLVCCLFLLQVTLATLQHHGFMFLSLMLLLGLQSFFYTRLHCQCRNVVERCIGVLKSRFRILGCDRAINFKNAAYAGNIVNACCVLHNFCIRRGLPNPQPFYDNPNDDFAPQEPEYLPLNVAMRGIYEMNYLINYVNRRREQ</sequence>
<dbReference type="GO" id="GO:0005634">
    <property type="term" value="C:nucleus"/>
    <property type="evidence" value="ECO:0007669"/>
    <property type="project" value="UniProtKB-SubCell"/>
</dbReference>
<evidence type="ECO:0000256" key="6">
    <source>
        <dbReference type="ARBA" id="ARBA00022801"/>
    </source>
</evidence>
<evidence type="ECO:0000256" key="5">
    <source>
        <dbReference type="ARBA" id="ARBA00022723"/>
    </source>
</evidence>
<evidence type="ECO:0000256" key="9">
    <source>
        <dbReference type="SAM" id="SignalP"/>
    </source>
</evidence>
<evidence type="ECO:0000256" key="4">
    <source>
        <dbReference type="ARBA" id="ARBA00022722"/>
    </source>
</evidence>
<keyword evidence="12" id="KW-1185">Reference proteome</keyword>
<reference evidence="11" key="2">
    <citation type="journal article" date="2023" name="BMC Genomics">
        <title>Pest status, molecular evolution, and epigenetic factors derived from the genome assembly of Frankliniella fusca, a thysanopteran phytovirus vector.</title>
        <authorList>
            <person name="Catto M.A."/>
            <person name="Labadie P.E."/>
            <person name="Jacobson A.L."/>
            <person name="Kennedy G.G."/>
            <person name="Srinivasan R."/>
            <person name="Hunt B.G."/>
        </authorList>
    </citation>
    <scope>NUCLEOTIDE SEQUENCE</scope>
    <source>
        <strain evidence="11">PL_HMW_Pooled</strain>
    </source>
</reference>
<keyword evidence="6" id="KW-0378">Hydrolase</keyword>
<dbReference type="AlphaFoldDB" id="A0AAE1LGE3"/>
<keyword evidence="5" id="KW-0479">Metal-binding</keyword>
<dbReference type="InterPro" id="IPR027806">
    <property type="entry name" value="HARBI1_dom"/>
</dbReference>
<evidence type="ECO:0000256" key="7">
    <source>
        <dbReference type="ARBA" id="ARBA00023242"/>
    </source>
</evidence>
<dbReference type="PANTHER" id="PTHR22930:SF289">
    <property type="entry name" value="DDE TNP4 DOMAIN-CONTAINING PROTEIN-RELATED"/>
    <property type="match status" value="1"/>
</dbReference>
<comment type="cofactor">
    <cofactor evidence="1">
        <name>a divalent metal cation</name>
        <dbReference type="ChEBI" id="CHEBI:60240"/>
    </cofactor>
</comment>
<dbReference type="EMBL" id="JAHWGI010000935">
    <property type="protein sequence ID" value="KAK3918410.1"/>
    <property type="molecule type" value="Genomic_DNA"/>
</dbReference>
<evidence type="ECO:0000256" key="8">
    <source>
        <dbReference type="SAM" id="Phobius"/>
    </source>
</evidence>
<feature type="non-terminal residue" evidence="11">
    <location>
        <position position="1"/>
    </location>
</feature>
<dbReference type="GO" id="GO:0004518">
    <property type="term" value="F:nuclease activity"/>
    <property type="evidence" value="ECO:0007669"/>
    <property type="project" value="UniProtKB-KW"/>
</dbReference>
<dbReference type="Pfam" id="PF13359">
    <property type="entry name" value="DDE_Tnp_4"/>
    <property type="match status" value="1"/>
</dbReference>